<organism evidence="1 2">
    <name type="scientific">Trichinella nelsoni</name>
    <dbReference type="NCBI Taxonomy" id="6336"/>
    <lineage>
        <taxon>Eukaryota</taxon>
        <taxon>Metazoa</taxon>
        <taxon>Ecdysozoa</taxon>
        <taxon>Nematoda</taxon>
        <taxon>Enoplea</taxon>
        <taxon>Dorylaimia</taxon>
        <taxon>Trichinellida</taxon>
        <taxon>Trichinellidae</taxon>
        <taxon>Trichinella</taxon>
    </lineage>
</organism>
<reference evidence="1 2" key="1">
    <citation type="submission" date="2015-01" db="EMBL/GenBank/DDBJ databases">
        <title>Evolution of Trichinella species and genotypes.</title>
        <authorList>
            <person name="Korhonen P.K."/>
            <person name="Edoardo P."/>
            <person name="Giuseppe L.R."/>
            <person name="Gasser R.B."/>
        </authorList>
    </citation>
    <scope>NUCLEOTIDE SEQUENCE [LARGE SCALE GENOMIC DNA]</scope>
    <source>
        <strain evidence="1">ISS37</strain>
    </source>
</reference>
<evidence type="ECO:0000313" key="2">
    <source>
        <dbReference type="Proteomes" id="UP000054630"/>
    </source>
</evidence>
<keyword evidence="2" id="KW-1185">Reference proteome</keyword>
<accession>A0A0V0RB57</accession>
<dbReference type="AlphaFoldDB" id="A0A0V0RB57"/>
<protein>
    <submittedName>
        <fullName evidence="1">Uncharacterized protein</fullName>
    </submittedName>
</protein>
<gene>
    <name evidence="1" type="ORF">T07_6261</name>
</gene>
<name>A0A0V0RB57_9BILA</name>
<sequence length="55" mass="6241">MYMINLLYTASAHLYKLNASFPFDSIINSLLVKRGSTAQNFIRQELLSYGIVNIS</sequence>
<proteinExistence type="predicted"/>
<evidence type="ECO:0000313" key="1">
    <source>
        <dbReference type="EMBL" id="KRX11710.1"/>
    </source>
</evidence>
<dbReference type="EMBL" id="JYDL01001572">
    <property type="protein sequence ID" value="KRX11710.1"/>
    <property type="molecule type" value="Genomic_DNA"/>
</dbReference>
<dbReference type="Proteomes" id="UP000054630">
    <property type="component" value="Unassembled WGS sequence"/>
</dbReference>
<comment type="caution">
    <text evidence="1">The sequence shown here is derived from an EMBL/GenBank/DDBJ whole genome shotgun (WGS) entry which is preliminary data.</text>
</comment>